<dbReference type="SUPFAM" id="SSF56784">
    <property type="entry name" value="HAD-like"/>
    <property type="match status" value="1"/>
</dbReference>
<comment type="similarity">
    <text evidence="2 15">Belongs to the cation transport ATPase (P-type) (TC 3.A.3) family. Type IB subfamily.</text>
</comment>
<evidence type="ECO:0000256" key="7">
    <source>
        <dbReference type="ARBA" id="ARBA00022723"/>
    </source>
</evidence>
<name>A0A4Y6PZJ2_PERCE</name>
<dbReference type="Pfam" id="PF00122">
    <property type="entry name" value="E1-E2_ATPase"/>
    <property type="match status" value="1"/>
</dbReference>
<dbReference type="PANTHER" id="PTHR43520">
    <property type="entry name" value="ATP7, ISOFORM B"/>
    <property type="match status" value="1"/>
</dbReference>
<dbReference type="InterPro" id="IPR008250">
    <property type="entry name" value="ATPase_P-typ_transduc_dom_A_sf"/>
</dbReference>
<dbReference type="Proteomes" id="UP000315995">
    <property type="component" value="Chromosome"/>
</dbReference>
<dbReference type="SFLD" id="SFLDG00002">
    <property type="entry name" value="C1.7:_P-type_atpase_like"/>
    <property type="match status" value="1"/>
</dbReference>
<keyword evidence="7 15" id="KW-0479">Metal-binding</keyword>
<dbReference type="InterPro" id="IPR023214">
    <property type="entry name" value="HAD_sf"/>
</dbReference>
<evidence type="ECO:0000256" key="11">
    <source>
        <dbReference type="ARBA" id="ARBA00022967"/>
    </source>
</evidence>
<evidence type="ECO:0000256" key="4">
    <source>
        <dbReference type="ARBA" id="ARBA00022475"/>
    </source>
</evidence>
<dbReference type="EMBL" id="CP041186">
    <property type="protein sequence ID" value="QDG53683.1"/>
    <property type="molecule type" value="Genomic_DNA"/>
</dbReference>
<evidence type="ECO:0000256" key="2">
    <source>
        <dbReference type="ARBA" id="ARBA00006024"/>
    </source>
</evidence>
<evidence type="ECO:0000256" key="13">
    <source>
        <dbReference type="ARBA" id="ARBA00023065"/>
    </source>
</evidence>
<dbReference type="InterPro" id="IPR023298">
    <property type="entry name" value="ATPase_P-typ_TM_dom_sf"/>
</dbReference>
<keyword evidence="19" id="KW-1185">Reference proteome</keyword>
<keyword evidence="11" id="KW-1278">Translocase</keyword>
<dbReference type="NCBIfam" id="TIGR01525">
    <property type="entry name" value="ATPase-IB_hvy"/>
    <property type="match status" value="1"/>
</dbReference>
<dbReference type="InterPro" id="IPR036163">
    <property type="entry name" value="HMA_dom_sf"/>
</dbReference>
<feature type="transmembrane region" description="Helical" evidence="15">
    <location>
        <begin position="181"/>
        <end position="206"/>
    </location>
</feature>
<evidence type="ECO:0000256" key="5">
    <source>
        <dbReference type="ARBA" id="ARBA00022553"/>
    </source>
</evidence>
<evidence type="ECO:0000313" key="19">
    <source>
        <dbReference type="Proteomes" id="UP000315995"/>
    </source>
</evidence>
<dbReference type="InterPro" id="IPR006121">
    <property type="entry name" value="HMA_dom"/>
</dbReference>
<proteinExistence type="inferred from homology"/>
<evidence type="ECO:0000256" key="1">
    <source>
        <dbReference type="ARBA" id="ARBA00004651"/>
    </source>
</evidence>
<sequence length="868" mass="91593">MSDVVSDKRVDEALECAHCGLPVPGEPEGPGPHFCCPGCRAVYSALHEAGLEDFYQLREITGADGGAPVGEELPSAGEDFDAEWFTERHTRELADGTREAELYIEGVHCAGCVWITERMPQYVDGVVDARLDLPRARLTVRWEPEQGKLSKAADWLAHFGYSPHPIRGENSRARTRGERKLLFKVGVSWALAANVMLLALALYAGLDLANDAALATGVRWLSLVLATGSVLYGGAEFFRRAAVSIRSVFGEGGLGGLLKLSMDVPISLGIFVGWAHSAWATASGSGEIWFDSIAVLIAALLTARWLQIRGRRVAGDAADRLLSLIPTTARRVRDGEEEQVPVEELQIGDIIDVRPGEVVPADGTLVTGQTTAHRAVLTGESRPEPVKKGEPMHAGETNLGAPIRLEVAAVGEETRVGKLLAWVEERSRKRAPIVQKADRLGGIFVLVTVFAALVTGLVWWQIAPSEAVAHVVALLVVACPCALGMATPLALSVGVGQAARRGIYVKHDDVLEALAQVSWVVFDKTGTLTRGEMAVTDVVGSAEAVQLAAALESQSNHPIARALAAELDAQKLRERVGGLQNLRDILSDTVEHAGKGIEGVVGGRKICVGKPDWIAETAVSSFSVDEAVAQMTGRGHTPVAISVDGKLEAVVGIGDPIRDESAKFLRELERRGVQPVILSGDHPEVVAHVASELGIDARFAHGGVSPEGKAAFVSDLRERQQQDASGGRIAMVGDGVNDAAALQAADIGIAVDGGAEASLVAADVFMTRPGLEPVYELIEGSHRVMKVVHRNLSMSAGYNAIAVAAAAFGLIGPLIAAVAMPLSSVAVVVSSLVQTSFAEKSYGNSLPAHSDRAGHRGGGGHRVLVGDA</sequence>
<dbReference type="InterPro" id="IPR018303">
    <property type="entry name" value="ATPase_P-typ_P_site"/>
</dbReference>
<dbReference type="GO" id="GO:0005886">
    <property type="term" value="C:plasma membrane"/>
    <property type="evidence" value="ECO:0007669"/>
    <property type="project" value="UniProtKB-SubCell"/>
</dbReference>
<keyword evidence="4 15" id="KW-1003">Cell membrane</keyword>
<dbReference type="InterPro" id="IPR027256">
    <property type="entry name" value="P-typ_ATPase_IB"/>
</dbReference>
<dbReference type="GO" id="GO:0016887">
    <property type="term" value="F:ATP hydrolysis activity"/>
    <property type="evidence" value="ECO:0007669"/>
    <property type="project" value="InterPro"/>
</dbReference>
<dbReference type="Gene3D" id="3.40.1110.10">
    <property type="entry name" value="Calcium-transporting ATPase, cytoplasmic domain N"/>
    <property type="match status" value="1"/>
</dbReference>
<comment type="subcellular location">
    <subcellularLocation>
        <location evidence="1">Cell membrane</location>
        <topology evidence="1">Multi-pass membrane protein</topology>
    </subcellularLocation>
</comment>
<dbReference type="InterPro" id="IPR036412">
    <property type="entry name" value="HAD-like_sf"/>
</dbReference>
<dbReference type="Pfam" id="PF12156">
    <property type="entry name" value="ATPase-cat_bd"/>
    <property type="match status" value="1"/>
</dbReference>
<organism evidence="18 19">
    <name type="scientific">Persicimonas caeni</name>
    <dbReference type="NCBI Taxonomy" id="2292766"/>
    <lineage>
        <taxon>Bacteria</taxon>
        <taxon>Deltaproteobacteria</taxon>
        <taxon>Bradymonadales</taxon>
        <taxon>Bradymonadaceae</taxon>
        <taxon>Persicimonas</taxon>
    </lineage>
</organism>
<dbReference type="InterPro" id="IPR059000">
    <property type="entry name" value="ATPase_P-type_domA"/>
</dbReference>
<dbReference type="NCBIfam" id="TIGR01494">
    <property type="entry name" value="ATPase_P-type"/>
    <property type="match status" value="1"/>
</dbReference>
<dbReference type="GO" id="GO:0005507">
    <property type="term" value="F:copper ion binding"/>
    <property type="evidence" value="ECO:0007669"/>
    <property type="project" value="TreeGrafter"/>
</dbReference>
<dbReference type="SUPFAM" id="SSF81653">
    <property type="entry name" value="Calcium ATPase, transduction domain A"/>
    <property type="match status" value="1"/>
</dbReference>
<keyword evidence="5" id="KW-0597">Phosphoprotein</keyword>
<feature type="domain" description="Putative metal-binding" evidence="17">
    <location>
        <begin position="15"/>
        <end position="91"/>
    </location>
</feature>
<dbReference type="InterPro" id="IPR001757">
    <property type="entry name" value="P_typ_ATPase"/>
</dbReference>
<feature type="transmembrane region" description="Helical" evidence="15">
    <location>
        <begin position="800"/>
        <end position="822"/>
    </location>
</feature>
<evidence type="ECO:0000256" key="15">
    <source>
        <dbReference type="RuleBase" id="RU362081"/>
    </source>
</evidence>
<feature type="transmembrane region" description="Helical" evidence="15">
    <location>
        <begin position="288"/>
        <end position="306"/>
    </location>
</feature>
<accession>A0A4Y6PZJ2</accession>
<keyword evidence="8 15" id="KW-0547">Nucleotide-binding</keyword>
<dbReference type="GO" id="GO:0043682">
    <property type="term" value="F:P-type divalent copper transporter activity"/>
    <property type="evidence" value="ECO:0007669"/>
    <property type="project" value="TreeGrafter"/>
</dbReference>
<dbReference type="Gene3D" id="3.30.70.100">
    <property type="match status" value="1"/>
</dbReference>
<feature type="domain" description="P-type ATPase A" evidence="16">
    <location>
        <begin position="324"/>
        <end position="422"/>
    </location>
</feature>
<dbReference type="SFLD" id="SFLDS00003">
    <property type="entry name" value="Haloacid_Dehalogenase"/>
    <property type="match status" value="1"/>
</dbReference>
<evidence type="ECO:0000256" key="8">
    <source>
        <dbReference type="ARBA" id="ARBA00022741"/>
    </source>
</evidence>
<feature type="transmembrane region" description="Helical" evidence="15">
    <location>
        <begin position="440"/>
        <end position="462"/>
    </location>
</feature>
<dbReference type="Pfam" id="PF00702">
    <property type="entry name" value="Hydrolase"/>
    <property type="match status" value="1"/>
</dbReference>
<dbReference type="GO" id="GO:0055070">
    <property type="term" value="P:copper ion homeostasis"/>
    <property type="evidence" value="ECO:0007669"/>
    <property type="project" value="TreeGrafter"/>
</dbReference>
<keyword evidence="13" id="KW-0406">Ion transport</keyword>
<dbReference type="RefSeq" id="WP_141200137.1">
    <property type="nucleotide sequence ID" value="NZ_CP041186.1"/>
</dbReference>
<keyword evidence="14 15" id="KW-0472">Membrane</keyword>
<dbReference type="InterPro" id="IPR044492">
    <property type="entry name" value="P_typ_ATPase_HD_dom"/>
</dbReference>
<dbReference type="Gene3D" id="2.70.150.10">
    <property type="entry name" value="Calcium-transporting ATPase, cytoplasmic transduction domain A"/>
    <property type="match status" value="1"/>
</dbReference>
<reference evidence="18 19" key="1">
    <citation type="submission" date="2019-06" db="EMBL/GenBank/DDBJ databases">
        <title>Persicimonas caeni gen. nov., sp. nov., a predatory bacterium isolated from solar saltern.</title>
        <authorList>
            <person name="Wang S."/>
        </authorList>
    </citation>
    <scope>NUCLEOTIDE SEQUENCE [LARGE SCALE GENOMIC DNA]</scope>
    <source>
        <strain evidence="18 19">YN101</strain>
    </source>
</reference>
<dbReference type="OrthoDB" id="2490525at2"/>
<feature type="transmembrane region" description="Helical" evidence="15">
    <location>
        <begin position="256"/>
        <end position="276"/>
    </location>
</feature>
<keyword evidence="3" id="KW-0813">Transport</keyword>
<dbReference type="SUPFAM" id="SSF81665">
    <property type="entry name" value="Calcium ATPase, transmembrane domain M"/>
    <property type="match status" value="1"/>
</dbReference>
<feature type="transmembrane region" description="Helical" evidence="15">
    <location>
        <begin position="468"/>
        <end position="491"/>
    </location>
</feature>
<dbReference type="PANTHER" id="PTHR43520:SF5">
    <property type="entry name" value="CATION-TRANSPORTING P-TYPE ATPASE-RELATED"/>
    <property type="match status" value="1"/>
</dbReference>
<feature type="transmembrane region" description="Helical" evidence="15">
    <location>
        <begin position="218"/>
        <end position="235"/>
    </location>
</feature>
<evidence type="ECO:0000313" key="18">
    <source>
        <dbReference type="EMBL" id="QDG53683.1"/>
    </source>
</evidence>
<dbReference type="GO" id="GO:0005524">
    <property type="term" value="F:ATP binding"/>
    <property type="evidence" value="ECO:0007669"/>
    <property type="project" value="UniProtKB-UniRule"/>
</dbReference>
<evidence type="ECO:0000256" key="14">
    <source>
        <dbReference type="ARBA" id="ARBA00023136"/>
    </source>
</evidence>
<evidence type="ECO:0000256" key="3">
    <source>
        <dbReference type="ARBA" id="ARBA00022448"/>
    </source>
</evidence>
<keyword evidence="6 15" id="KW-0812">Transmembrane</keyword>
<evidence type="ECO:0000256" key="12">
    <source>
        <dbReference type="ARBA" id="ARBA00022989"/>
    </source>
</evidence>
<dbReference type="SFLD" id="SFLDF00027">
    <property type="entry name" value="p-type_atpase"/>
    <property type="match status" value="1"/>
</dbReference>
<dbReference type="Gene3D" id="3.40.50.1000">
    <property type="entry name" value="HAD superfamily/HAD-like"/>
    <property type="match status" value="1"/>
</dbReference>
<protein>
    <submittedName>
        <fullName evidence="18">Heavy metal translocating P-type ATPase</fullName>
    </submittedName>
</protein>
<dbReference type="PRINTS" id="PR00119">
    <property type="entry name" value="CATATPASE"/>
</dbReference>
<accession>A0A5B8YB52</accession>
<evidence type="ECO:0000256" key="10">
    <source>
        <dbReference type="ARBA" id="ARBA00022842"/>
    </source>
</evidence>
<dbReference type="InterPro" id="IPR021993">
    <property type="entry name" value="ATPase-cat-bd"/>
</dbReference>
<dbReference type="AlphaFoldDB" id="A0A4Y6PZJ2"/>
<evidence type="ECO:0000259" key="16">
    <source>
        <dbReference type="Pfam" id="PF00122"/>
    </source>
</evidence>
<dbReference type="PROSITE" id="PS00154">
    <property type="entry name" value="ATPASE_E1_E2"/>
    <property type="match status" value="1"/>
</dbReference>
<dbReference type="InterPro" id="IPR023299">
    <property type="entry name" value="ATPase_P-typ_cyto_dom_N"/>
</dbReference>
<evidence type="ECO:0000259" key="17">
    <source>
        <dbReference type="Pfam" id="PF12156"/>
    </source>
</evidence>
<keyword evidence="9 15" id="KW-0067">ATP-binding</keyword>
<dbReference type="CDD" id="cd00371">
    <property type="entry name" value="HMA"/>
    <property type="match status" value="1"/>
</dbReference>
<gene>
    <name evidence="18" type="ORF">FIV42_23940</name>
</gene>
<evidence type="ECO:0000256" key="6">
    <source>
        <dbReference type="ARBA" id="ARBA00022692"/>
    </source>
</evidence>
<evidence type="ECO:0000256" key="9">
    <source>
        <dbReference type="ARBA" id="ARBA00022840"/>
    </source>
</evidence>
<keyword evidence="10" id="KW-0460">Magnesium</keyword>
<keyword evidence="12 15" id="KW-1133">Transmembrane helix</keyword>
<dbReference type="SUPFAM" id="SSF55008">
    <property type="entry name" value="HMA, heavy metal-associated domain"/>
    <property type="match status" value="1"/>
</dbReference>